<dbReference type="Proteomes" id="UP001356428">
    <property type="component" value="Chromosome"/>
</dbReference>
<proteinExistence type="predicted"/>
<gene>
    <name evidence="1" type="ORF">OG849_02365</name>
</gene>
<protein>
    <submittedName>
        <fullName evidence="1">Uncharacterized protein</fullName>
    </submittedName>
</protein>
<keyword evidence="2" id="KW-1185">Reference proteome</keyword>
<sequence>MNARPVLLPPIALPHFTVAVIFRPTVAGTPPQVWTNPQGDG</sequence>
<evidence type="ECO:0000313" key="2">
    <source>
        <dbReference type="Proteomes" id="UP001356428"/>
    </source>
</evidence>
<dbReference type="RefSeq" id="WP_326707945.1">
    <property type="nucleotide sequence ID" value="NZ_CP108861.1"/>
</dbReference>
<organism evidence="1 2">
    <name type="scientific">Streptomyces cyaneofuscatus</name>
    <dbReference type="NCBI Taxonomy" id="66883"/>
    <lineage>
        <taxon>Bacteria</taxon>
        <taxon>Bacillati</taxon>
        <taxon>Actinomycetota</taxon>
        <taxon>Actinomycetes</taxon>
        <taxon>Kitasatosporales</taxon>
        <taxon>Streptomycetaceae</taxon>
        <taxon>Streptomyces</taxon>
    </lineage>
</organism>
<evidence type="ECO:0000313" key="1">
    <source>
        <dbReference type="EMBL" id="WSB12587.1"/>
    </source>
</evidence>
<reference evidence="1 2" key="1">
    <citation type="submission" date="2022-10" db="EMBL/GenBank/DDBJ databases">
        <title>The complete genomes of actinobacterial strains from the NBC collection.</title>
        <authorList>
            <person name="Joergensen T.S."/>
            <person name="Alvarez Arevalo M."/>
            <person name="Sterndorff E.B."/>
            <person name="Faurdal D."/>
            <person name="Vuksanovic O."/>
            <person name="Mourched A.-S."/>
            <person name="Charusanti P."/>
            <person name="Shaw S."/>
            <person name="Blin K."/>
            <person name="Weber T."/>
        </authorList>
    </citation>
    <scope>NUCLEOTIDE SEQUENCE [LARGE SCALE GENOMIC DNA]</scope>
    <source>
        <strain evidence="1 2">NBC 01792</strain>
    </source>
</reference>
<name>A0ABZ1F8C0_9ACTN</name>
<accession>A0ABZ1F8C0</accession>
<dbReference type="EMBL" id="CP109083">
    <property type="protein sequence ID" value="WSB12587.1"/>
    <property type="molecule type" value="Genomic_DNA"/>
</dbReference>